<feature type="transmembrane region" description="Helical" evidence="9">
    <location>
        <begin position="107"/>
        <end position="129"/>
    </location>
</feature>
<gene>
    <name evidence="11" type="ORF">HNQ45_000054</name>
</gene>
<feature type="transmembrane region" description="Helical" evidence="9">
    <location>
        <begin position="136"/>
        <end position="160"/>
    </location>
</feature>
<dbReference type="GO" id="GO:0015297">
    <property type="term" value="F:antiporter activity"/>
    <property type="evidence" value="ECO:0007669"/>
    <property type="project" value="UniProtKB-KW"/>
</dbReference>
<feature type="transmembrane region" description="Helical" evidence="9">
    <location>
        <begin position="72"/>
        <end position="95"/>
    </location>
</feature>
<dbReference type="NCBIfam" id="TIGR00931">
    <property type="entry name" value="antiport_nhaC"/>
    <property type="match status" value="1"/>
</dbReference>
<evidence type="ECO:0000256" key="4">
    <source>
        <dbReference type="ARBA" id="ARBA00022475"/>
    </source>
</evidence>
<evidence type="ECO:0000256" key="7">
    <source>
        <dbReference type="ARBA" id="ARBA00023136"/>
    </source>
</evidence>
<dbReference type="AlphaFoldDB" id="A0A9Q2HEU2"/>
<feature type="transmembrane region" description="Helical" evidence="9">
    <location>
        <begin position="7"/>
        <end position="28"/>
    </location>
</feature>
<evidence type="ECO:0000256" key="8">
    <source>
        <dbReference type="ARBA" id="ARBA00038435"/>
    </source>
</evidence>
<proteinExistence type="inferred from homology"/>
<evidence type="ECO:0000256" key="5">
    <source>
        <dbReference type="ARBA" id="ARBA00022692"/>
    </source>
</evidence>
<feature type="transmembrane region" description="Helical" evidence="9">
    <location>
        <begin position="232"/>
        <end position="250"/>
    </location>
</feature>
<feature type="transmembrane region" description="Helical" evidence="9">
    <location>
        <begin position="410"/>
        <end position="432"/>
    </location>
</feature>
<dbReference type="InterPro" id="IPR052180">
    <property type="entry name" value="NhaC_Na-H+_Antiporter"/>
</dbReference>
<evidence type="ECO:0000313" key="11">
    <source>
        <dbReference type="EMBL" id="MBB5175196.1"/>
    </source>
</evidence>
<evidence type="ECO:0000313" key="12">
    <source>
        <dbReference type="Proteomes" id="UP000579136"/>
    </source>
</evidence>
<dbReference type="InterPro" id="IPR004770">
    <property type="entry name" value="Na/H_antiport_NhaC"/>
</dbReference>
<feature type="transmembrane region" description="Helical" evidence="9">
    <location>
        <begin position="256"/>
        <end position="273"/>
    </location>
</feature>
<sequence length="469" mass="50592">MKRKPTLFEAVLPIIIMLLFLSIGFGILKLRPEPLLILSSVFAALITLKLGYSWQEMMDGIQEKISLAMPSILILISIGILIGTWMIAGTIPMLIYYGVQMINPKYILVISFVVAAIIAVVTGTSWGAVGTVGVALIGIATGLEANISATAGAIVAGAFFGDKLSPLSDTTILAPIAAGSELYDHIKHMLWTTIPATILSLIVYFIVGLNVESKTIESPLAQNMIIELEQMFNWNILLLIPPIIILYGTIRRYPTLPVIIISSITAGIIAMIFQKSTIQDVFLSTVSGFNVDMVTKIQVTENDIMPEVLRLVNQGGMEAMTSVVLIAFAAFVFAGIITTSGSLEVIIEALLKVVKRTGDLILATVLSCMTMALVTGNSYLSIIVPGEMYKDTYKMKKLAPKNLSRTLEDSGTVIVPLIPWSSAGVFMAATLGVPTLSYAPWAILCYTGFIFAIILGYTGIGITQLDEEK</sequence>
<feature type="transmembrane region" description="Helical" evidence="9">
    <location>
        <begin position="360"/>
        <end position="389"/>
    </location>
</feature>
<dbReference type="InterPro" id="IPR018461">
    <property type="entry name" value="Na/H_Antiport_NhaC-like_C"/>
</dbReference>
<dbReference type="PANTHER" id="PTHR33451">
    <property type="entry name" value="MALATE-2H(+)/NA(+)-LACTATE ANTIPORTER"/>
    <property type="match status" value="1"/>
</dbReference>
<dbReference type="Proteomes" id="UP000579136">
    <property type="component" value="Unassembled WGS sequence"/>
</dbReference>
<evidence type="ECO:0000259" key="10">
    <source>
        <dbReference type="Pfam" id="PF03553"/>
    </source>
</evidence>
<feature type="transmembrane region" description="Helical" evidence="9">
    <location>
        <begin position="438"/>
        <end position="460"/>
    </location>
</feature>
<dbReference type="Pfam" id="PF03553">
    <property type="entry name" value="Na_H_antiporter"/>
    <property type="match status" value="1"/>
</dbReference>
<comment type="similarity">
    <text evidence="8">Belongs to the NhaC Na(+)/H(+) (TC 2.A.35) antiporter family.</text>
</comment>
<keyword evidence="6 9" id="KW-1133">Transmembrane helix</keyword>
<dbReference type="EMBL" id="JACHHF010000001">
    <property type="protein sequence ID" value="MBB5175196.1"/>
    <property type="molecule type" value="Genomic_DNA"/>
</dbReference>
<feature type="transmembrane region" description="Helical" evidence="9">
    <location>
        <begin position="34"/>
        <end position="52"/>
    </location>
</feature>
<keyword evidence="7 9" id="KW-0472">Membrane</keyword>
<evidence type="ECO:0000256" key="6">
    <source>
        <dbReference type="ARBA" id="ARBA00022989"/>
    </source>
</evidence>
<feature type="transmembrane region" description="Helical" evidence="9">
    <location>
        <begin position="189"/>
        <end position="211"/>
    </location>
</feature>
<dbReference type="RefSeq" id="WP_183672631.1">
    <property type="nucleotide sequence ID" value="NZ_CBCRYX010000003.1"/>
</dbReference>
<keyword evidence="4" id="KW-1003">Cell membrane</keyword>
<accession>A0A9Q2HEU2</accession>
<keyword evidence="3" id="KW-0050">Antiport</keyword>
<evidence type="ECO:0000256" key="3">
    <source>
        <dbReference type="ARBA" id="ARBA00022449"/>
    </source>
</evidence>
<dbReference type="PANTHER" id="PTHR33451:SF3">
    <property type="entry name" value="MALATE-2H(+)_NA(+)-LACTATE ANTIPORTER"/>
    <property type="match status" value="1"/>
</dbReference>
<dbReference type="GO" id="GO:0005886">
    <property type="term" value="C:plasma membrane"/>
    <property type="evidence" value="ECO:0007669"/>
    <property type="project" value="UniProtKB-SubCell"/>
</dbReference>
<keyword evidence="12" id="KW-1185">Reference proteome</keyword>
<name>A0A9Q2HEU2_9STAP</name>
<keyword evidence="2" id="KW-0813">Transport</keyword>
<protein>
    <submittedName>
        <fullName evidence="11">NhaC family Na+:H+ antiporter</fullName>
    </submittedName>
</protein>
<feature type="domain" description="Na+/H+ antiporter NhaC-like C-terminal" evidence="10">
    <location>
        <begin position="157"/>
        <end position="460"/>
    </location>
</feature>
<keyword evidence="5 9" id="KW-0812">Transmembrane</keyword>
<reference evidence="11 12" key="1">
    <citation type="submission" date="2020-08" db="EMBL/GenBank/DDBJ databases">
        <title>Genomic Encyclopedia of Type Strains, Phase IV (KMG-IV): sequencing the most valuable type-strain genomes for metagenomic binning, comparative biology and taxonomic classification.</title>
        <authorList>
            <person name="Goeker M."/>
        </authorList>
    </citation>
    <scope>NUCLEOTIDE SEQUENCE [LARGE SCALE GENOMIC DNA]</scope>
    <source>
        <strain evidence="11 12">DSM 19163</strain>
    </source>
</reference>
<evidence type="ECO:0000256" key="1">
    <source>
        <dbReference type="ARBA" id="ARBA00004651"/>
    </source>
</evidence>
<evidence type="ECO:0000256" key="9">
    <source>
        <dbReference type="SAM" id="Phobius"/>
    </source>
</evidence>
<organism evidence="11 12">
    <name type="scientific">Nosocomiicoccus ampullae</name>
    <dbReference type="NCBI Taxonomy" id="489910"/>
    <lineage>
        <taxon>Bacteria</taxon>
        <taxon>Bacillati</taxon>
        <taxon>Bacillota</taxon>
        <taxon>Bacilli</taxon>
        <taxon>Bacillales</taxon>
        <taxon>Staphylococcaceae</taxon>
        <taxon>Nosocomiicoccus</taxon>
    </lineage>
</organism>
<comment type="caution">
    <text evidence="11">The sequence shown here is derived from an EMBL/GenBank/DDBJ whole genome shotgun (WGS) entry which is preliminary data.</text>
</comment>
<feature type="transmembrane region" description="Helical" evidence="9">
    <location>
        <begin position="319"/>
        <end position="340"/>
    </location>
</feature>
<evidence type="ECO:0000256" key="2">
    <source>
        <dbReference type="ARBA" id="ARBA00022448"/>
    </source>
</evidence>
<comment type="subcellular location">
    <subcellularLocation>
        <location evidence="1">Cell membrane</location>
        <topology evidence="1">Multi-pass membrane protein</topology>
    </subcellularLocation>
</comment>